<feature type="domain" description="Ricin B lectin" evidence="5">
    <location>
        <begin position="298"/>
        <end position="422"/>
    </location>
</feature>
<dbReference type="InterPro" id="IPR001574">
    <property type="entry name" value="Ribosome_inactivat_prot"/>
</dbReference>
<dbReference type="PANTHER" id="PTHR33453">
    <property type="match status" value="1"/>
</dbReference>
<keyword evidence="3" id="KW-0652">Protein synthesis inhibitor</keyword>
<evidence type="ECO:0000313" key="7">
    <source>
        <dbReference type="Proteomes" id="UP000077755"/>
    </source>
</evidence>
<feature type="domain" description="Ricin B lectin" evidence="5">
    <location>
        <begin position="426"/>
        <end position="546"/>
    </location>
</feature>
<dbReference type="CDD" id="cd23444">
    <property type="entry name" value="beta-trefoil_Ricin_RIPs_II_rpt2"/>
    <property type="match status" value="1"/>
</dbReference>
<dbReference type="InterPro" id="IPR017989">
    <property type="entry name" value="Ribosome_inactivat_1/2"/>
</dbReference>
<dbReference type="Pfam" id="PF00652">
    <property type="entry name" value="Ricin_B_lectin"/>
    <property type="match status" value="2"/>
</dbReference>
<keyword evidence="7" id="KW-1185">Reference proteome</keyword>
<dbReference type="EMBL" id="CP093344">
    <property type="protein sequence ID" value="WOG87743.1"/>
    <property type="molecule type" value="Genomic_DNA"/>
</dbReference>
<dbReference type="InterPro" id="IPR035992">
    <property type="entry name" value="Ricin_B-like_lectins"/>
</dbReference>
<gene>
    <name evidence="6" type="ORF">DCAR_0206974</name>
</gene>
<evidence type="ECO:0000256" key="1">
    <source>
        <dbReference type="ARBA" id="ARBA00023157"/>
    </source>
</evidence>
<dbReference type="Gene3D" id="2.80.10.50">
    <property type="match status" value="2"/>
</dbReference>
<comment type="function">
    <text evidence="3">The A chain is responsible for inhibiting protein synthesis through the catalytic inactivation of 60S ribosomal subunits by removing adenine from position 4,324 of 28S rRNA. The B chain binds to cell receptors and probably facilitates the entry into the cell of the A chain; B chains are also responsible for cell agglutination (lectin activity).</text>
</comment>
<evidence type="ECO:0000259" key="5">
    <source>
        <dbReference type="SMART" id="SM00458"/>
    </source>
</evidence>
<dbReference type="Gene3D" id="4.10.470.10">
    <property type="entry name" value="Ricin (A Subunit), domain 2"/>
    <property type="match status" value="1"/>
</dbReference>
<proteinExistence type="inferred from homology"/>
<dbReference type="GO" id="GO:0030598">
    <property type="term" value="F:rRNA N-glycosylase activity"/>
    <property type="evidence" value="ECO:0007669"/>
    <property type="project" value="UniProtKB-EC"/>
</dbReference>
<keyword evidence="2" id="KW-0325">Glycoprotein</keyword>
<keyword evidence="1" id="KW-1015">Disulfide bond</keyword>
<dbReference type="InterPro" id="IPR036041">
    <property type="entry name" value="Ribosome-inact_prot_sf"/>
</dbReference>
<dbReference type="SUPFAM" id="SSF50370">
    <property type="entry name" value="Ricin B-like lectins"/>
    <property type="match status" value="2"/>
</dbReference>
<dbReference type="InterPro" id="IPR000772">
    <property type="entry name" value="Ricin_B_lectin"/>
</dbReference>
<dbReference type="InterPro" id="IPR016139">
    <property type="entry name" value="Ribosome_inactivat_prot_sub2"/>
</dbReference>
<name>A0AAF0WGJ2_DAUCS</name>
<dbReference type="PROSITE" id="PS50231">
    <property type="entry name" value="RICIN_B_LECTIN"/>
    <property type="match status" value="2"/>
</dbReference>
<comment type="catalytic activity">
    <reaction evidence="3">
        <text>Endohydrolysis of the N-glycosidic bond at one specific adenosine on the 28S rRNA.</text>
        <dbReference type="EC" id="3.2.2.22"/>
    </reaction>
</comment>
<keyword evidence="3" id="KW-0800">Toxin</keyword>
<evidence type="ECO:0000256" key="2">
    <source>
        <dbReference type="ARBA" id="ARBA00023180"/>
    </source>
</evidence>
<dbReference type="Proteomes" id="UP000077755">
    <property type="component" value="Chromosome 2"/>
</dbReference>
<dbReference type="GO" id="GO:0017148">
    <property type="term" value="P:negative regulation of translation"/>
    <property type="evidence" value="ECO:0007669"/>
    <property type="project" value="UniProtKB-KW"/>
</dbReference>
<feature type="chain" id="PRO_5042136723" description="Ribosome-inactivating protein" evidence="4">
    <location>
        <begin position="27"/>
        <end position="550"/>
    </location>
</feature>
<sequence>MSSMVSRLLFLTVAVAWLTSSSIGSAGDNVLLMSTERIAEKLTFQPLYPSSSTDAIKTRYMRFIKYIREELVSGDEVHGIPRLQNPATLTGSNRFLQVALSNPSEDVVILAIDKATAGIVGYRTRSKACFFTDTNGPDTSSVFPGMMRYQLPFSSGYSGMEVIAGSRMNIYLGILELYECITHLDDLDDKSSLARCMLVTIQMVSEAIRYRYVENLVVEHITETNEAYLPTAAMFTFEENWKQLSTRIQQSVAGVISPAFELPAASNKYVTLTSITPTLGRNIALLLYVCDFCANILEPTVSIIGRNGLCVEVYSKLYYDTSPIIMGPCKSTDNSNQLWTLMQDGTIRSQGKCLTALGIGVAVIYNCTTELASSSIKWKIEENGNIISIDNNLALTAYWDVSRSQLRMKRISYWSKQAWSLSNSTEPVVTPIRGYKGMCLQASGNNTVQVSSCTDRIFEQYWALYPDGTVRPIMSKKNCLKSKASPDGEVVVVHDLCDGGKAERWLFNHDRSISDAVNKYVLEVENQKISVVKRSADAPTAQQIFDINFV</sequence>
<dbReference type="GO" id="GO:0090729">
    <property type="term" value="F:toxin activity"/>
    <property type="evidence" value="ECO:0007669"/>
    <property type="project" value="UniProtKB-KW"/>
</dbReference>
<evidence type="ECO:0000313" key="6">
    <source>
        <dbReference type="EMBL" id="WOG87743.1"/>
    </source>
</evidence>
<dbReference type="InterPro" id="IPR016138">
    <property type="entry name" value="Ribosome_inactivat_prot_sub1"/>
</dbReference>
<dbReference type="KEGG" id="dcr:108206892"/>
<dbReference type="Gene3D" id="3.40.420.10">
    <property type="entry name" value="Ricin (A subunit), domain 1"/>
    <property type="match status" value="1"/>
</dbReference>
<dbReference type="GO" id="GO:0006952">
    <property type="term" value="P:defense response"/>
    <property type="evidence" value="ECO:0007669"/>
    <property type="project" value="UniProtKB-KW"/>
</dbReference>
<dbReference type="PANTHER" id="PTHR33453:SF34">
    <property type="entry name" value="RIBOSOME-INACTIVATING PROTEIN"/>
    <property type="match status" value="1"/>
</dbReference>
<keyword evidence="3" id="KW-0611">Plant defense</keyword>
<dbReference type="SUPFAM" id="SSF56371">
    <property type="entry name" value="Ribosome inactivating proteins (RIP)"/>
    <property type="match status" value="1"/>
</dbReference>
<evidence type="ECO:0000256" key="3">
    <source>
        <dbReference type="RuleBase" id="RU004915"/>
    </source>
</evidence>
<dbReference type="SMART" id="SM00458">
    <property type="entry name" value="RICIN"/>
    <property type="match status" value="2"/>
</dbReference>
<keyword evidence="4" id="KW-0732">Signal</keyword>
<comment type="similarity">
    <text evidence="3">Belongs to the ribosome-inactivating protein family.</text>
</comment>
<accession>A0AAF0WGJ2</accession>
<dbReference type="PRINTS" id="PR00396">
    <property type="entry name" value="SHIGARICIN"/>
</dbReference>
<comment type="subunit">
    <text evidence="3">Might form dimers or tetramers of disulfide-linked A and B chains.</text>
</comment>
<feature type="signal peptide" evidence="4">
    <location>
        <begin position="1"/>
        <end position="26"/>
    </location>
</feature>
<dbReference type="Pfam" id="PF00161">
    <property type="entry name" value="RIP"/>
    <property type="match status" value="1"/>
</dbReference>
<dbReference type="EC" id="3.2.2.22" evidence="3"/>
<reference evidence="6" key="1">
    <citation type="journal article" date="2016" name="Nat. Genet.">
        <title>A high-quality carrot genome assembly provides new insights into carotenoid accumulation and asterid genome evolution.</title>
        <authorList>
            <person name="Iorizzo M."/>
            <person name="Ellison S."/>
            <person name="Senalik D."/>
            <person name="Zeng P."/>
            <person name="Satapoomin P."/>
            <person name="Huang J."/>
            <person name="Bowman M."/>
            <person name="Iovene M."/>
            <person name="Sanseverino W."/>
            <person name="Cavagnaro P."/>
            <person name="Yildiz M."/>
            <person name="Macko-Podgorni A."/>
            <person name="Moranska E."/>
            <person name="Grzebelus E."/>
            <person name="Grzebelus D."/>
            <person name="Ashrafi H."/>
            <person name="Zheng Z."/>
            <person name="Cheng S."/>
            <person name="Spooner D."/>
            <person name="Van Deynze A."/>
            <person name="Simon P."/>
        </authorList>
    </citation>
    <scope>NUCLEOTIDE SEQUENCE</scope>
    <source>
        <tissue evidence="6">Leaf</tissue>
    </source>
</reference>
<reference evidence="6" key="2">
    <citation type="submission" date="2022-03" db="EMBL/GenBank/DDBJ databases">
        <title>Draft title - Genomic analysis of global carrot germplasm unveils the trajectory of domestication and the origin of high carotenoid orange carrot.</title>
        <authorList>
            <person name="Iorizzo M."/>
            <person name="Ellison S."/>
            <person name="Senalik D."/>
            <person name="Macko-Podgorni A."/>
            <person name="Grzebelus D."/>
            <person name="Bostan H."/>
            <person name="Rolling W."/>
            <person name="Curaba J."/>
            <person name="Simon P."/>
        </authorList>
    </citation>
    <scope>NUCLEOTIDE SEQUENCE</scope>
    <source>
        <tissue evidence="6">Leaf</tissue>
    </source>
</reference>
<evidence type="ECO:0000256" key="4">
    <source>
        <dbReference type="SAM" id="SignalP"/>
    </source>
</evidence>
<protein>
    <recommendedName>
        <fullName evidence="3">Ribosome-inactivating protein</fullName>
    </recommendedName>
    <component>
        <recommendedName>
            <fullName evidence="3">Ribosome-inactivating protein chain A</fullName>
        </recommendedName>
        <alternativeName>
            <fullName evidence="3">rRNA N-glycosidase</fullName>
            <ecNumber evidence="3">3.2.2.22</ecNumber>
        </alternativeName>
    </component>
    <component>
        <recommendedName>
            <fullName evidence="3">Ribosome-inactivating protein chain B</fullName>
        </recommendedName>
    </component>
</protein>
<keyword evidence="3" id="KW-0378">Hydrolase</keyword>
<organism evidence="6 7">
    <name type="scientific">Daucus carota subsp. sativus</name>
    <name type="common">Carrot</name>
    <dbReference type="NCBI Taxonomy" id="79200"/>
    <lineage>
        <taxon>Eukaryota</taxon>
        <taxon>Viridiplantae</taxon>
        <taxon>Streptophyta</taxon>
        <taxon>Embryophyta</taxon>
        <taxon>Tracheophyta</taxon>
        <taxon>Spermatophyta</taxon>
        <taxon>Magnoliopsida</taxon>
        <taxon>eudicotyledons</taxon>
        <taxon>Gunneridae</taxon>
        <taxon>Pentapetalae</taxon>
        <taxon>asterids</taxon>
        <taxon>campanulids</taxon>
        <taxon>Apiales</taxon>
        <taxon>Apiaceae</taxon>
        <taxon>Apioideae</taxon>
        <taxon>Scandiceae</taxon>
        <taxon>Daucinae</taxon>
        <taxon>Daucus</taxon>
        <taxon>Daucus sect. Daucus</taxon>
    </lineage>
</organism>
<dbReference type="AlphaFoldDB" id="A0AAF0WGJ2"/>